<name>A0AAE1XVY0_9LAMI</name>
<organism evidence="2 3">
    <name type="scientific">Sesamum alatum</name>
    <dbReference type="NCBI Taxonomy" id="300844"/>
    <lineage>
        <taxon>Eukaryota</taxon>
        <taxon>Viridiplantae</taxon>
        <taxon>Streptophyta</taxon>
        <taxon>Embryophyta</taxon>
        <taxon>Tracheophyta</taxon>
        <taxon>Spermatophyta</taxon>
        <taxon>Magnoliopsida</taxon>
        <taxon>eudicotyledons</taxon>
        <taxon>Gunneridae</taxon>
        <taxon>Pentapetalae</taxon>
        <taxon>asterids</taxon>
        <taxon>lamiids</taxon>
        <taxon>Lamiales</taxon>
        <taxon>Pedaliaceae</taxon>
        <taxon>Sesamum</taxon>
    </lineage>
</organism>
<proteinExistence type="predicted"/>
<dbReference type="EMBL" id="JACGWO010000009">
    <property type="protein sequence ID" value="KAK4419004.1"/>
    <property type="molecule type" value="Genomic_DNA"/>
</dbReference>
<dbReference type="AlphaFoldDB" id="A0AAE1XVY0"/>
<protein>
    <submittedName>
        <fullName evidence="2">Uncharacterized protein</fullName>
    </submittedName>
</protein>
<dbReference type="PANTHER" id="PTHR33356">
    <property type="entry name" value="TIP41-LIKE PROTEIN"/>
    <property type="match status" value="1"/>
</dbReference>
<feature type="region of interest" description="Disordered" evidence="1">
    <location>
        <begin position="108"/>
        <end position="134"/>
    </location>
</feature>
<gene>
    <name evidence="2" type="ORF">Salat_2313200</name>
</gene>
<feature type="region of interest" description="Disordered" evidence="1">
    <location>
        <begin position="254"/>
        <end position="276"/>
    </location>
</feature>
<comment type="caution">
    <text evidence="2">The sequence shown here is derived from an EMBL/GenBank/DDBJ whole genome shotgun (WGS) entry which is preliminary data.</text>
</comment>
<accession>A0AAE1XVY0</accession>
<dbReference type="Proteomes" id="UP001293254">
    <property type="component" value="Unassembled WGS sequence"/>
</dbReference>
<feature type="compositionally biased region" description="Low complexity" evidence="1">
    <location>
        <begin position="115"/>
        <end position="131"/>
    </location>
</feature>
<evidence type="ECO:0000256" key="1">
    <source>
        <dbReference type="SAM" id="MobiDB-lite"/>
    </source>
</evidence>
<reference evidence="2" key="2">
    <citation type="journal article" date="2024" name="Plant">
        <title>Genomic evolution and insights into agronomic trait innovations of Sesamum species.</title>
        <authorList>
            <person name="Miao H."/>
            <person name="Wang L."/>
            <person name="Qu L."/>
            <person name="Liu H."/>
            <person name="Sun Y."/>
            <person name="Le M."/>
            <person name="Wang Q."/>
            <person name="Wei S."/>
            <person name="Zheng Y."/>
            <person name="Lin W."/>
            <person name="Duan Y."/>
            <person name="Cao H."/>
            <person name="Xiong S."/>
            <person name="Wang X."/>
            <person name="Wei L."/>
            <person name="Li C."/>
            <person name="Ma Q."/>
            <person name="Ju M."/>
            <person name="Zhao R."/>
            <person name="Li G."/>
            <person name="Mu C."/>
            <person name="Tian Q."/>
            <person name="Mei H."/>
            <person name="Zhang T."/>
            <person name="Gao T."/>
            <person name="Zhang H."/>
        </authorList>
    </citation>
    <scope>NUCLEOTIDE SEQUENCE</scope>
    <source>
        <strain evidence="2">3651</strain>
    </source>
</reference>
<evidence type="ECO:0000313" key="3">
    <source>
        <dbReference type="Proteomes" id="UP001293254"/>
    </source>
</evidence>
<reference evidence="2" key="1">
    <citation type="submission" date="2020-06" db="EMBL/GenBank/DDBJ databases">
        <authorList>
            <person name="Li T."/>
            <person name="Hu X."/>
            <person name="Zhang T."/>
            <person name="Song X."/>
            <person name="Zhang H."/>
            <person name="Dai N."/>
            <person name="Sheng W."/>
            <person name="Hou X."/>
            <person name="Wei L."/>
        </authorList>
    </citation>
    <scope>NUCLEOTIDE SEQUENCE</scope>
    <source>
        <strain evidence="2">3651</strain>
        <tissue evidence="2">Leaf</tissue>
    </source>
</reference>
<keyword evidence="3" id="KW-1185">Reference proteome</keyword>
<evidence type="ECO:0000313" key="2">
    <source>
        <dbReference type="EMBL" id="KAK4419004.1"/>
    </source>
</evidence>
<feature type="compositionally biased region" description="Low complexity" evidence="1">
    <location>
        <begin position="258"/>
        <end position="276"/>
    </location>
</feature>
<dbReference type="PANTHER" id="PTHR33356:SF5">
    <property type="entry name" value="TIP41-LIKE PROTEIN"/>
    <property type="match status" value="1"/>
</dbReference>
<sequence length="390" mass="43255">MAQELDDGEFWLPSEFLTDDDLLTDFKTDHFKMKRDDEFSHGFGNSFGFSSDLSSPVESVMGSTETESDEDDFITGLTRKIAHTTLHDSNLSSDYTAKGWKLSGSPQSTLCGCKPGSSRGSPNSVSRVSSPPDRKDEVGWDLLYAAAGEVARMRMIEGTTPFHSTKLFAPPPKPSPVTVPVKKPSPATGFYPNQAQTQAHLAYLQLQATQFQRMKQQQMMKSNVWGQQGKMDYQFQNGRSGIVGRTQGLSTAAWPTLQQSQQQPQQHQHQHQQPGSGMRAVFLGETGAKKERTGTGVFLPRRFGSNATETRKKPGCSTVLLPDRVVHALNLNLESVDAQSQLISSGNFTHAYDAASLKQRSNVMMGEQRRSFIPQGVMNQELRLPQEWTY</sequence>